<sequence length="121" mass="13741">MLQLQGTQMFSISWERKIFIGILDLGCINLDIHERTVPYHLVRLVPHLPSFQSIHLDRSFMEASGKPHNLSLQSTKANVPTPPFAFKTTPVPLTTPLPLFCGFCFCKKSITQFLQDRISTL</sequence>
<evidence type="ECO:0000313" key="1">
    <source>
        <dbReference type="EMBL" id="GBO37068.1"/>
    </source>
</evidence>
<organism evidence="1 2">
    <name type="scientific">Araneus ventricosus</name>
    <name type="common">Orbweaver spider</name>
    <name type="synonym">Epeira ventricosa</name>
    <dbReference type="NCBI Taxonomy" id="182803"/>
    <lineage>
        <taxon>Eukaryota</taxon>
        <taxon>Metazoa</taxon>
        <taxon>Ecdysozoa</taxon>
        <taxon>Arthropoda</taxon>
        <taxon>Chelicerata</taxon>
        <taxon>Arachnida</taxon>
        <taxon>Araneae</taxon>
        <taxon>Araneomorphae</taxon>
        <taxon>Entelegynae</taxon>
        <taxon>Araneoidea</taxon>
        <taxon>Araneidae</taxon>
        <taxon>Araneus</taxon>
    </lineage>
</organism>
<evidence type="ECO:0000313" key="2">
    <source>
        <dbReference type="Proteomes" id="UP000499080"/>
    </source>
</evidence>
<reference evidence="1 2" key="1">
    <citation type="journal article" date="2019" name="Sci. Rep.">
        <title>Orb-weaving spider Araneus ventricosus genome elucidates the spidroin gene catalogue.</title>
        <authorList>
            <person name="Kono N."/>
            <person name="Nakamura H."/>
            <person name="Ohtoshi R."/>
            <person name="Moran D.A.P."/>
            <person name="Shinohara A."/>
            <person name="Yoshida Y."/>
            <person name="Fujiwara M."/>
            <person name="Mori M."/>
            <person name="Tomita M."/>
            <person name="Arakawa K."/>
        </authorList>
    </citation>
    <scope>NUCLEOTIDE SEQUENCE [LARGE SCALE GENOMIC DNA]</scope>
</reference>
<gene>
    <name evidence="1" type="ORF">AVEN_26944_1</name>
</gene>
<dbReference type="AlphaFoldDB" id="A0A4Y2WK52"/>
<dbReference type="Proteomes" id="UP000499080">
    <property type="component" value="Unassembled WGS sequence"/>
</dbReference>
<protein>
    <submittedName>
        <fullName evidence="1">Uncharacterized protein</fullName>
    </submittedName>
</protein>
<name>A0A4Y2WK52_ARAVE</name>
<dbReference type="EMBL" id="BGPR01061400">
    <property type="protein sequence ID" value="GBO37068.1"/>
    <property type="molecule type" value="Genomic_DNA"/>
</dbReference>
<keyword evidence="2" id="KW-1185">Reference proteome</keyword>
<proteinExistence type="predicted"/>
<accession>A0A4Y2WK52</accession>
<comment type="caution">
    <text evidence="1">The sequence shown here is derived from an EMBL/GenBank/DDBJ whole genome shotgun (WGS) entry which is preliminary data.</text>
</comment>